<evidence type="ECO:0000313" key="11">
    <source>
        <dbReference type="EMBL" id="CAE2235240.1"/>
    </source>
</evidence>
<dbReference type="GO" id="GO:0015112">
    <property type="term" value="F:nitrate transmembrane transporter activity"/>
    <property type="evidence" value="ECO:0007669"/>
    <property type="project" value="InterPro"/>
</dbReference>
<feature type="chain" id="PRO_5036191722" description="Nitrate/nitrite transporter" evidence="8">
    <location>
        <begin position="25"/>
        <end position="586"/>
    </location>
</feature>
<feature type="transmembrane region" description="Helical" evidence="7">
    <location>
        <begin position="98"/>
        <end position="119"/>
    </location>
</feature>
<evidence type="ECO:0000313" key="10">
    <source>
        <dbReference type="EMBL" id="CAE2235236.1"/>
    </source>
</evidence>
<comment type="similarity">
    <text evidence="2">Belongs to the major facilitator superfamily. Nitrate/nitrite porter (TC 2.A.1.8) family.</text>
</comment>
<keyword evidence="5 7" id="KW-0472">Membrane</keyword>
<dbReference type="EMBL" id="HBKO01026209">
    <property type="protein sequence ID" value="CAE2235254.1"/>
    <property type="molecule type" value="Transcribed_RNA"/>
</dbReference>
<protein>
    <recommendedName>
        <fullName evidence="15">Nitrate/nitrite transporter</fullName>
    </recommendedName>
</protein>
<reference evidence="11" key="1">
    <citation type="submission" date="2021-01" db="EMBL/GenBank/DDBJ databases">
        <authorList>
            <person name="Corre E."/>
            <person name="Pelletier E."/>
            <person name="Niang G."/>
            <person name="Scheremetjew M."/>
            <person name="Finn R."/>
            <person name="Kale V."/>
            <person name="Holt S."/>
            <person name="Cochrane G."/>
            <person name="Meng A."/>
            <person name="Brown T."/>
            <person name="Cohen L."/>
        </authorList>
    </citation>
    <scope>NUCLEOTIDE SEQUENCE</scope>
    <source>
        <strain evidence="11">UIO037</strain>
    </source>
</reference>
<feature type="transmembrane region" description="Helical" evidence="7">
    <location>
        <begin position="46"/>
        <end position="62"/>
    </location>
</feature>
<dbReference type="InterPro" id="IPR011701">
    <property type="entry name" value="MFS"/>
</dbReference>
<feature type="transmembrane region" description="Helical" evidence="7">
    <location>
        <begin position="178"/>
        <end position="199"/>
    </location>
</feature>
<sequence>MRVFWAATFGFFCTFFSVFAPASLGPYLKKPKIDGGLDLSKDQLSLAGNLAVSGTVIMRVLAGPMCDMWGARKTMILLLMLGMPGMVVLMTAQGAASFILGRFMIGLSLATFVTCQVWCSQFFERRIVGTVNATAGGWGNVGGGITLLVMPQVMELFLSAHGGYSSDDKEEVGNAVDWSWRMCIIVPMALHLIAASFVYTGRDLADGSYAELETSGAKKKVAKGGGGTLALVGFSNTNALIMMLTYGLCFGVELTMNNKLTLFFNRYYAQPPRRSSTLGASFSLMNLFARSWGGILSDQLAVKHGIRGRIWGMWVCQTLEGIMCIFLGVVTMNMDGPDDPKFYGAPKVAGTWTDSSGLDDITYTINGSYTGDSVIGRGMAEVLQNATWVAGNGLVKQCGSDYITAPKWVTCPAVSGLGWVPCRFPVKGRVMVKDPNPDCIHNGGTLGTSLIIIIVFSIFVQMAEGLHFGVVPFVSRPALGVVSGMVGAGGNLGAVISGQFIVGSGKKESIDRGFVWLGIVIISVSLLMHCIFFPGEGGMLLPPTFPYDPQHIKPPEGATGSDQLKFDNVQTSATSEKKKAGEASSV</sequence>
<dbReference type="EMBL" id="HBKO01026205">
    <property type="protein sequence ID" value="CAE2235236.1"/>
    <property type="molecule type" value="Transcribed_RNA"/>
</dbReference>
<proteinExistence type="inferred from homology"/>
<gene>
    <name evidence="9" type="ORF">CPOL0286_LOCUS11973</name>
    <name evidence="10" type="ORF">CPOL0286_LOCUS11974</name>
    <name evidence="11" type="ORF">CPOL0286_LOCUS11975</name>
    <name evidence="12" type="ORF">CPOL0286_LOCUS11977</name>
    <name evidence="13" type="ORF">CPOL0286_LOCUS11978</name>
    <name evidence="14" type="ORF">CPOL0286_LOCUS11979</name>
</gene>
<feature type="transmembrane region" description="Helical" evidence="7">
    <location>
        <begin position="310"/>
        <end position="332"/>
    </location>
</feature>
<evidence type="ECO:0000256" key="6">
    <source>
        <dbReference type="SAM" id="MobiDB-lite"/>
    </source>
</evidence>
<evidence type="ECO:0000256" key="8">
    <source>
        <dbReference type="SAM" id="SignalP"/>
    </source>
</evidence>
<feature type="signal peptide" evidence="8">
    <location>
        <begin position="1"/>
        <end position="24"/>
    </location>
</feature>
<evidence type="ECO:0000313" key="14">
    <source>
        <dbReference type="EMBL" id="CAE2235261.1"/>
    </source>
</evidence>
<evidence type="ECO:0000256" key="7">
    <source>
        <dbReference type="SAM" id="Phobius"/>
    </source>
</evidence>
<feature type="transmembrane region" description="Helical" evidence="7">
    <location>
        <begin position="514"/>
        <end position="535"/>
    </location>
</feature>
<evidence type="ECO:0000313" key="13">
    <source>
        <dbReference type="EMBL" id="CAE2235254.1"/>
    </source>
</evidence>
<keyword evidence="3 7" id="KW-0812">Transmembrane</keyword>
<feature type="transmembrane region" description="Helical" evidence="7">
    <location>
        <begin position="74"/>
        <end position="92"/>
    </location>
</feature>
<dbReference type="PANTHER" id="PTHR23515">
    <property type="entry name" value="HIGH-AFFINITY NITRATE TRANSPORTER 2.3"/>
    <property type="match status" value="1"/>
</dbReference>
<comment type="subcellular location">
    <subcellularLocation>
        <location evidence="1">Membrane</location>
        <topology evidence="1">Multi-pass membrane protein</topology>
    </subcellularLocation>
</comment>
<organism evidence="11">
    <name type="scientific">Prymnesium polylepis</name>
    <dbReference type="NCBI Taxonomy" id="72548"/>
    <lineage>
        <taxon>Eukaryota</taxon>
        <taxon>Haptista</taxon>
        <taxon>Haptophyta</taxon>
        <taxon>Prymnesiophyceae</taxon>
        <taxon>Prymnesiales</taxon>
        <taxon>Prymnesiaceae</taxon>
        <taxon>Prymnesium</taxon>
    </lineage>
</organism>
<evidence type="ECO:0000313" key="9">
    <source>
        <dbReference type="EMBL" id="CAE2235234.1"/>
    </source>
</evidence>
<keyword evidence="8" id="KW-0732">Signal</keyword>
<feature type="transmembrane region" description="Helical" evidence="7">
    <location>
        <begin position="439"/>
        <end position="460"/>
    </location>
</feature>
<dbReference type="InterPro" id="IPR044772">
    <property type="entry name" value="NO3_transporter"/>
</dbReference>
<evidence type="ECO:0008006" key="15">
    <source>
        <dbReference type="Google" id="ProtNLM"/>
    </source>
</evidence>
<dbReference type="EMBL" id="HBKO01026206">
    <property type="protein sequence ID" value="CAE2235240.1"/>
    <property type="molecule type" value="Transcribed_RNA"/>
</dbReference>
<evidence type="ECO:0000256" key="4">
    <source>
        <dbReference type="ARBA" id="ARBA00022989"/>
    </source>
</evidence>
<feature type="transmembrane region" description="Helical" evidence="7">
    <location>
        <begin position="480"/>
        <end position="502"/>
    </location>
</feature>
<dbReference type="SUPFAM" id="SSF103473">
    <property type="entry name" value="MFS general substrate transporter"/>
    <property type="match status" value="1"/>
</dbReference>
<dbReference type="InterPro" id="IPR036259">
    <property type="entry name" value="MFS_trans_sf"/>
</dbReference>
<evidence type="ECO:0000256" key="5">
    <source>
        <dbReference type="ARBA" id="ARBA00023136"/>
    </source>
</evidence>
<feature type="compositionally biased region" description="Basic and acidic residues" evidence="6">
    <location>
        <begin position="575"/>
        <end position="586"/>
    </location>
</feature>
<feature type="region of interest" description="Disordered" evidence="6">
    <location>
        <begin position="551"/>
        <end position="586"/>
    </location>
</feature>
<dbReference type="AlphaFoldDB" id="A0A6T8AM44"/>
<evidence type="ECO:0000256" key="2">
    <source>
        <dbReference type="ARBA" id="ARBA00008432"/>
    </source>
</evidence>
<accession>A0A6T8AM44</accession>
<dbReference type="GO" id="GO:0016020">
    <property type="term" value="C:membrane"/>
    <property type="evidence" value="ECO:0007669"/>
    <property type="project" value="UniProtKB-SubCell"/>
</dbReference>
<dbReference type="EMBL" id="HBKO01026210">
    <property type="protein sequence ID" value="CAE2235261.1"/>
    <property type="molecule type" value="Transcribed_RNA"/>
</dbReference>
<name>A0A6T8AM44_9EUKA</name>
<keyword evidence="4 7" id="KW-1133">Transmembrane helix</keyword>
<feature type="transmembrane region" description="Helical" evidence="7">
    <location>
        <begin position="239"/>
        <end position="256"/>
    </location>
</feature>
<dbReference type="Gene3D" id="1.20.1250.20">
    <property type="entry name" value="MFS general substrate transporter like domains"/>
    <property type="match status" value="3"/>
</dbReference>
<evidence type="ECO:0000313" key="12">
    <source>
        <dbReference type="EMBL" id="CAE2235250.1"/>
    </source>
</evidence>
<evidence type="ECO:0000256" key="1">
    <source>
        <dbReference type="ARBA" id="ARBA00004141"/>
    </source>
</evidence>
<evidence type="ECO:0000256" key="3">
    <source>
        <dbReference type="ARBA" id="ARBA00022692"/>
    </source>
</evidence>
<dbReference type="Pfam" id="PF07690">
    <property type="entry name" value="MFS_1"/>
    <property type="match status" value="1"/>
</dbReference>
<dbReference type="EMBL" id="HBKO01026208">
    <property type="protein sequence ID" value="CAE2235250.1"/>
    <property type="molecule type" value="Transcribed_RNA"/>
</dbReference>
<dbReference type="EMBL" id="HBKO01026204">
    <property type="protein sequence ID" value="CAE2235234.1"/>
    <property type="molecule type" value="Transcribed_RNA"/>
</dbReference>